<name>A0A1A9X3S1_9MUSC</name>
<dbReference type="AlphaFoldDB" id="A0A1A9X3S1"/>
<sequence>MKVNSHRHHRHHNQHHHCHRHHHHHQHHHCHHRHHLSTQRHYHYRSLATEATITAVCHYHHLSCSSIIVVERISTFNSVLVMDEMLCSNIIQNKKLVLSVFKCETSSVRRRVSISVCASNNAK</sequence>
<proteinExistence type="predicted"/>
<accession>A0A1A9X3S1</accession>
<organism evidence="2 3">
    <name type="scientific">Glossina brevipalpis</name>
    <dbReference type="NCBI Taxonomy" id="37001"/>
    <lineage>
        <taxon>Eukaryota</taxon>
        <taxon>Metazoa</taxon>
        <taxon>Ecdysozoa</taxon>
        <taxon>Arthropoda</taxon>
        <taxon>Hexapoda</taxon>
        <taxon>Insecta</taxon>
        <taxon>Pterygota</taxon>
        <taxon>Neoptera</taxon>
        <taxon>Endopterygota</taxon>
        <taxon>Diptera</taxon>
        <taxon>Brachycera</taxon>
        <taxon>Muscomorpha</taxon>
        <taxon>Hippoboscoidea</taxon>
        <taxon>Glossinidae</taxon>
        <taxon>Glossina</taxon>
    </lineage>
</organism>
<feature type="region of interest" description="Disordered" evidence="1">
    <location>
        <begin position="1"/>
        <end position="35"/>
    </location>
</feature>
<evidence type="ECO:0000256" key="1">
    <source>
        <dbReference type="SAM" id="MobiDB-lite"/>
    </source>
</evidence>
<evidence type="ECO:0000313" key="2">
    <source>
        <dbReference type="EnsemblMetazoa" id="GBRI043199-PA"/>
    </source>
</evidence>
<reference evidence="3" key="1">
    <citation type="submission" date="2014-03" db="EMBL/GenBank/DDBJ databases">
        <authorList>
            <person name="Aksoy S."/>
            <person name="Warren W."/>
            <person name="Wilson R.K."/>
        </authorList>
    </citation>
    <scope>NUCLEOTIDE SEQUENCE [LARGE SCALE GENOMIC DNA]</scope>
    <source>
        <strain evidence="3">IAEA</strain>
    </source>
</reference>
<evidence type="ECO:0000313" key="3">
    <source>
        <dbReference type="Proteomes" id="UP000091820"/>
    </source>
</evidence>
<reference evidence="2" key="2">
    <citation type="submission" date="2020-05" db="UniProtKB">
        <authorList>
            <consortium name="EnsemblMetazoa"/>
        </authorList>
    </citation>
    <scope>IDENTIFICATION</scope>
    <source>
        <strain evidence="2">IAEA</strain>
    </source>
</reference>
<protein>
    <submittedName>
        <fullName evidence="2">Uncharacterized protein</fullName>
    </submittedName>
</protein>
<dbReference type="Proteomes" id="UP000091820">
    <property type="component" value="Unassembled WGS sequence"/>
</dbReference>
<dbReference type="VEuPathDB" id="VectorBase:GBRI043199"/>
<keyword evidence="3" id="KW-1185">Reference proteome</keyword>
<dbReference type="EnsemblMetazoa" id="GBRI043199-RA">
    <property type="protein sequence ID" value="GBRI043199-PA"/>
    <property type="gene ID" value="GBRI043199"/>
</dbReference>